<dbReference type="Proteomes" id="UP000265520">
    <property type="component" value="Unassembled WGS sequence"/>
</dbReference>
<reference evidence="2 3" key="1">
    <citation type="journal article" date="2018" name="Front. Plant Sci.">
        <title>Red Clover (Trifolium pratense) and Zigzag Clover (T. medium) - A Picture of Genomic Similarities and Differences.</title>
        <authorList>
            <person name="Dluhosova J."/>
            <person name="Istvanek J."/>
            <person name="Nedelnik J."/>
            <person name="Repkova J."/>
        </authorList>
    </citation>
    <scope>NUCLEOTIDE SEQUENCE [LARGE SCALE GENOMIC DNA]</scope>
    <source>
        <strain evidence="3">cv. 10/8</strain>
        <tissue evidence="2">Leaf</tissue>
    </source>
</reference>
<dbReference type="EMBL" id="LXQA010025318">
    <property type="protein sequence ID" value="MCH93600.1"/>
    <property type="molecule type" value="Genomic_DNA"/>
</dbReference>
<feature type="signal peptide" evidence="1">
    <location>
        <begin position="1"/>
        <end position="17"/>
    </location>
</feature>
<organism evidence="2 3">
    <name type="scientific">Trifolium medium</name>
    <dbReference type="NCBI Taxonomy" id="97028"/>
    <lineage>
        <taxon>Eukaryota</taxon>
        <taxon>Viridiplantae</taxon>
        <taxon>Streptophyta</taxon>
        <taxon>Embryophyta</taxon>
        <taxon>Tracheophyta</taxon>
        <taxon>Spermatophyta</taxon>
        <taxon>Magnoliopsida</taxon>
        <taxon>eudicotyledons</taxon>
        <taxon>Gunneridae</taxon>
        <taxon>Pentapetalae</taxon>
        <taxon>rosids</taxon>
        <taxon>fabids</taxon>
        <taxon>Fabales</taxon>
        <taxon>Fabaceae</taxon>
        <taxon>Papilionoideae</taxon>
        <taxon>50 kb inversion clade</taxon>
        <taxon>NPAAA clade</taxon>
        <taxon>Hologalegina</taxon>
        <taxon>IRL clade</taxon>
        <taxon>Trifolieae</taxon>
        <taxon>Trifolium</taxon>
    </lineage>
</organism>
<accession>A0A392N1D0</accession>
<evidence type="ECO:0000313" key="3">
    <source>
        <dbReference type="Proteomes" id="UP000265520"/>
    </source>
</evidence>
<evidence type="ECO:0000256" key="1">
    <source>
        <dbReference type="SAM" id="SignalP"/>
    </source>
</evidence>
<dbReference type="AlphaFoldDB" id="A0A392N1D0"/>
<protein>
    <submittedName>
        <fullName evidence="2">Uncharacterized protein</fullName>
    </submittedName>
</protein>
<name>A0A392N1D0_9FABA</name>
<keyword evidence="1" id="KW-0732">Signal</keyword>
<sequence length="124" mass="13936">MLVLIMIHMITTIRLNSQLLLPIYELEDIVLDDVVPVMHVTEINNATTNNERHIVVNEPENSNNIQHPIVTVPNVDETPTDNTAEKIVNNSTNEILKETNAATVTDLEQQNEDDVAMVTAPERQ</sequence>
<keyword evidence="3" id="KW-1185">Reference proteome</keyword>
<comment type="caution">
    <text evidence="2">The sequence shown here is derived from an EMBL/GenBank/DDBJ whole genome shotgun (WGS) entry which is preliminary data.</text>
</comment>
<gene>
    <name evidence="2" type="ORF">A2U01_0014552</name>
</gene>
<feature type="chain" id="PRO_5017186255" evidence="1">
    <location>
        <begin position="18"/>
        <end position="124"/>
    </location>
</feature>
<proteinExistence type="predicted"/>
<evidence type="ECO:0000313" key="2">
    <source>
        <dbReference type="EMBL" id="MCH93600.1"/>
    </source>
</evidence>